<evidence type="ECO:0000259" key="3">
    <source>
        <dbReference type="SMART" id="SM00849"/>
    </source>
</evidence>
<keyword evidence="2" id="KW-0732">Signal</keyword>
<sequence length="332" mass="35594">MQNSQPPMKWLVLAAALAFSLQATTTLAAPHPLSWITLGTGGGPLIRQQRSEPANALVINDAVYLFDCGSGTERQLVRAGLSLHQVKAIFVSHHHIDHDADLGQLITSRWMFNSYQPLPIIGPAGTVSMVTHLAEANAAVELAPIGASGPQSKPAIRSTVAPVDLAMTMDVPTEIYKDDNIRVLAITNSHYHFPANSNEARQARSYAYRIETAQRSFVFTGDTGPSAHVTALAKGADVLISEVIDLDKMKAILQHAADLPAAMLPNMLAHMQEDHLTPTAIGEMAAKAGVKEVVLTHLAPGMDGDTDLSGYSKGIAPTYQGKVRVAEDLQRF</sequence>
<dbReference type="SUPFAM" id="SSF56281">
    <property type="entry name" value="Metallo-hydrolase/oxidoreductase"/>
    <property type="match status" value="1"/>
</dbReference>
<dbReference type="SMART" id="SM00849">
    <property type="entry name" value="Lactamase_B"/>
    <property type="match status" value="1"/>
</dbReference>
<evidence type="ECO:0000256" key="1">
    <source>
        <dbReference type="ARBA" id="ARBA00022801"/>
    </source>
</evidence>
<evidence type="ECO:0000313" key="5">
    <source>
        <dbReference type="Proteomes" id="UP000238196"/>
    </source>
</evidence>
<name>A0A2S5KTJ3_9PROT</name>
<dbReference type="InterPro" id="IPR001279">
    <property type="entry name" value="Metallo-B-lactamas"/>
</dbReference>
<dbReference type="AlphaFoldDB" id="A0A2S5KTJ3"/>
<dbReference type="CDD" id="cd07719">
    <property type="entry name" value="arylsulfatase_AtsA-like_MBL-fold"/>
    <property type="match status" value="1"/>
</dbReference>
<evidence type="ECO:0000256" key="2">
    <source>
        <dbReference type="SAM" id="SignalP"/>
    </source>
</evidence>
<proteinExistence type="predicted"/>
<accession>A0A2S5KTJ3</accession>
<dbReference type="InterPro" id="IPR044094">
    <property type="entry name" value="AtsA-like_MBL-fold"/>
</dbReference>
<protein>
    <submittedName>
        <fullName evidence="4">MBL fold metallo-hydrolase</fullName>
    </submittedName>
</protein>
<dbReference type="Gene3D" id="3.60.15.10">
    <property type="entry name" value="Ribonuclease Z/Hydroxyacylglutathione hydrolase-like"/>
    <property type="match status" value="1"/>
</dbReference>
<gene>
    <name evidence="4" type="ORF">C4K68_07935</name>
</gene>
<dbReference type="PANTHER" id="PTHR46018:SF2">
    <property type="entry name" value="ZINC PHOSPHODIESTERASE ELAC PROTEIN 1"/>
    <property type="match status" value="1"/>
</dbReference>
<comment type="caution">
    <text evidence="4">The sequence shown here is derived from an EMBL/GenBank/DDBJ whole genome shotgun (WGS) entry which is preliminary data.</text>
</comment>
<dbReference type="Pfam" id="PF12706">
    <property type="entry name" value="Lactamase_B_2"/>
    <property type="match status" value="1"/>
</dbReference>
<reference evidence="4 5" key="1">
    <citation type="submission" date="2018-02" db="EMBL/GenBank/DDBJ databases">
        <title>novel marine gammaproteobacteria from coastal saline agro ecosystem.</title>
        <authorList>
            <person name="Krishnan R."/>
            <person name="Ramesh Kumar N."/>
        </authorList>
    </citation>
    <scope>NUCLEOTIDE SEQUENCE [LARGE SCALE GENOMIC DNA]</scope>
    <source>
        <strain evidence="4 5">228</strain>
    </source>
</reference>
<keyword evidence="1" id="KW-0378">Hydrolase</keyword>
<feature type="domain" description="Metallo-beta-lactamase" evidence="3">
    <location>
        <begin position="53"/>
        <end position="255"/>
    </location>
</feature>
<dbReference type="InterPro" id="IPR036866">
    <property type="entry name" value="RibonucZ/Hydroxyglut_hydro"/>
</dbReference>
<dbReference type="GO" id="GO:0042781">
    <property type="term" value="F:3'-tRNA processing endoribonuclease activity"/>
    <property type="evidence" value="ECO:0007669"/>
    <property type="project" value="TreeGrafter"/>
</dbReference>
<feature type="signal peptide" evidence="2">
    <location>
        <begin position="1"/>
        <end position="28"/>
    </location>
</feature>
<dbReference type="EMBL" id="PRLP01000023">
    <property type="protein sequence ID" value="PPC77965.1"/>
    <property type="molecule type" value="Genomic_DNA"/>
</dbReference>
<dbReference type="PANTHER" id="PTHR46018">
    <property type="entry name" value="ZINC PHOSPHODIESTERASE ELAC PROTEIN 1"/>
    <property type="match status" value="1"/>
</dbReference>
<evidence type="ECO:0000313" key="4">
    <source>
        <dbReference type="EMBL" id="PPC77965.1"/>
    </source>
</evidence>
<dbReference type="Proteomes" id="UP000238196">
    <property type="component" value="Unassembled WGS sequence"/>
</dbReference>
<dbReference type="OrthoDB" id="9803916at2"/>
<feature type="chain" id="PRO_5015515607" evidence="2">
    <location>
        <begin position="29"/>
        <end position="332"/>
    </location>
</feature>
<organism evidence="4 5">
    <name type="scientific">Proteobacteria bacterium 228</name>
    <dbReference type="NCBI Taxonomy" id="2083153"/>
    <lineage>
        <taxon>Bacteria</taxon>
        <taxon>Pseudomonadati</taxon>
        <taxon>Pseudomonadota</taxon>
    </lineage>
</organism>